<dbReference type="InterPro" id="IPR000182">
    <property type="entry name" value="GNAT_dom"/>
</dbReference>
<feature type="domain" description="N-acetyltransferase" evidence="1">
    <location>
        <begin position="12"/>
        <end position="173"/>
    </location>
</feature>
<evidence type="ECO:0000313" key="2">
    <source>
        <dbReference type="EMBL" id="PWW81555.1"/>
    </source>
</evidence>
<dbReference type="PANTHER" id="PTHR43792">
    <property type="entry name" value="GNAT FAMILY, PUTATIVE (AFU_ORTHOLOGUE AFUA_3G00765)-RELATED-RELATED"/>
    <property type="match status" value="1"/>
</dbReference>
<dbReference type="PANTHER" id="PTHR43792:SF1">
    <property type="entry name" value="N-ACETYLTRANSFERASE DOMAIN-CONTAINING PROTEIN"/>
    <property type="match status" value="1"/>
</dbReference>
<comment type="caution">
    <text evidence="2">The sequence shown here is derived from an EMBL/GenBank/DDBJ whole genome shotgun (WGS) entry which is preliminary data.</text>
</comment>
<dbReference type="OrthoDB" id="9788916at2"/>
<dbReference type="PROSITE" id="PS51186">
    <property type="entry name" value="GNAT"/>
    <property type="match status" value="1"/>
</dbReference>
<keyword evidence="2" id="KW-0808">Transferase</keyword>
<dbReference type="SUPFAM" id="SSF55729">
    <property type="entry name" value="Acyl-CoA N-acyltransferases (Nat)"/>
    <property type="match status" value="1"/>
</dbReference>
<organism evidence="2 3">
    <name type="scientific">Prosthecochloris marina</name>
    <dbReference type="NCBI Taxonomy" id="2017681"/>
    <lineage>
        <taxon>Bacteria</taxon>
        <taxon>Pseudomonadati</taxon>
        <taxon>Chlorobiota</taxon>
        <taxon>Chlorobiia</taxon>
        <taxon>Chlorobiales</taxon>
        <taxon>Chlorobiaceae</taxon>
        <taxon>Prosthecochloris</taxon>
    </lineage>
</organism>
<accession>A0A317T4U4</accession>
<name>A0A317T4U4_9CHLB</name>
<dbReference type="Gene3D" id="3.40.630.30">
    <property type="match status" value="1"/>
</dbReference>
<dbReference type="Pfam" id="PF13302">
    <property type="entry name" value="Acetyltransf_3"/>
    <property type="match status" value="1"/>
</dbReference>
<dbReference type="InterPro" id="IPR051531">
    <property type="entry name" value="N-acetyltransferase"/>
</dbReference>
<reference evidence="3" key="1">
    <citation type="submission" date="2017-10" db="EMBL/GenBank/DDBJ databases">
        <authorList>
            <person name="Gaisin V.A."/>
            <person name="Rysina M.S."/>
            <person name="Grouzdev D.S."/>
        </authorList>
    </citation>
    <scope>NUCLEOTIDE SEQUENCE [LARGE SCALE GENOMIC DNA]</scope>
    <source>
        <strain evidence="3">V1</strain>
    </source>
</reference>
<proteinExistence type="predicted"/>
<dbReference type="Proteomes" id="UP000246278">
    <property type="component" value="Unassembled WGS sequence"/>
</dbReference>
<keyword evidence="3" id="KW-1185">Reference proteome</keyword>
<sequence length="176" mass="20576">MVQKRVVETERLYLREFTPEDVPQLFELHSDLQVMKFLPASERENVSLERSAVIVEECIRYYSQKPGLGVWPTILKDGDKFIGWTLLKNLEDTEEIEIGYRYFPQFWGMGFCTEISLAVIAYGFDDVGLKRIVGISHPQNKGSLRVFEKIGLKYEKNAHYYGMDVLYYALNREGFR</sequence>
<dbReference type="EMBL" id="PDNZ01000006">
    <property type="protein sequence ID" value="PWW81555.1"/>
    <property type="molecule type" value="Genomic_DNA"/>
</dbReference>
<dbReference type="InterPro" id="IPR016181">
    <property type="entry name" value="Acyl_CoA_acyltransferase"/>
</dbReference>
<evidence type="ECO:0000259" key="1">
    <source>
        <dbReference type="PROSITE" id="PS51186"/>
    </source>
</evidence>
<evidence type="ECO:0000313" key="3">
    <source>
        <dbReference type="Proteomes" id="UP000246278"/>
    </source>
</evidence>
<dbReference type="AlphaFoldDB" id="A0A317T4U4"/>
<protein>
    <submittedName>
        <fullName evidence="2">GNAT family N-acetyltransferase</fullName>
    </submittedName>
</protein>
<dbReference type="GO" id="GO:0016747">
    <property type="term" value="F:acyltransferase activity, transferring groups other than amino-acyl groups"/>
    <property type="evidence" value="ECO:0007669"/>
    <property type="project" value="InterPro"/>
</dbReference>
<gene>
    <name evidence="2" type="ORF">CR164_09070</name>
</gene>